<dbReference type="UniPathway" id="UPA00545">
    <property type="reaction ID" value="UER00823"/>
</dbReference>
<dbReference type="OrthoDB" id="2019149at2759"/>
<keyword evidence="5" id="KW-0063">Aspartyl esterase</keyword>
<evidence type="ECO:0000256" key="5">
    <source>
        <dbReference type="ARBA" id="ARBA00023085"/>
    </source>
</evidence>
<dbReference type="RefSeq" id="XP_033450714.1">
    <property type="nucleotide sequence ID" value="XM_033591898.1"/>
</dbReference>
<feature type="domain" description="Pectinesterase catalytic" evidence="7">
    <location>
        <begin position="158"/>
        <end position="359"/>
    </location>
</feature>
<dbReference type="AlphaFoldDB" id="A0A6A5RW05"/>
<feature type="chain" id="PRO_5025488303" description="pectinesterase" evidence="6">
    <location>
        <begin position="17"/>
        <end position="385"/>
    </location>
</feature>
<sequence>MRLSFAIACLLEACSALSAVNRKACQHPTRDPLDGCPKNTILVGPGQKYSTVQSAILSLPNNTAASHILVLPGNYTEQVNVTRAGPVYLFGQTKHPNDQSKNIVNIIWRNATGAGVTPNIDNAYTSTLTVAPTFNSSTTGSGPTGNPVPADTPFGNTDFRAYNLNFVNDYRPYSAGPSLAVSVSYANTGFYFCGFYSYQDTVYIGKLGNAYFYKNEVAGQTDFFYGFGTAWIQSSLVTLRNCGGGITAWKGTNTTFVNKYGVYIHDSVVQKANSSLALTGKCALGRPWNALHRSIFANTYLDDSIKPSGYIAWSTSDPHLSVNTTMAEYKTYGPGFNATGRAADNVTIVMDKKQFEPYSTVDKVFQYPFSSKGGNTAWIDRDPER</sequence>
<keyword evidence="9" id="KW-1185">Reference proteome</keyword>
<dbReference type="GO" id="GO:0045490">
    <property type="term" value="P:pectin catabolic process"/>
    <property type="evidence" value="ECO:0007669"/>
    <property type="project" value="UniProtKB-UniPathway"/>
</dbReference>
<protein>
    <recommendedName>
        <fullName evidence="3">pectinesterase</fullName>
        <ecNumber evidence="3">3.1.1.11</ecNumber>
    </recommendedName>
</protein>
<dbReference type="EMBL" id="ML978963">
    <property type="protein sequence ID" value="KAF1930466.1"/>
    <property type="molecule type" value="Genomic_DNA"/>
</dbReference>
<dbReference type="InterPro" id="IPR011050">
    <property type="entry name" value="Pectin_lyase_fold/virulence"/>
</dbReference>
<dbReference type="SUPFAM" id="SSF51126">
    <property type="entry name" value="Pectin lyase-like"/>
    <property type="match status" value="1"/>
</dbReference>
<evidence type="ECO:0000313" key="9">
    <source>
        <dbReference type="Proteomes" id="UP000800082"/>
    </source>
</evidence>
<dbReference type="PANTHER" id="PTHR31321:SF137">
    <property type="entry name" value="PECTIN METHYL ESTERASE (EUROFUNG)"/>
    <property type="match status" value="1"/>
</dbReference>
<dbReference type="PANTHER" id="PTHR31321">
    <property type="entry name" value="ACYL-COA THIOESTER HYDROLASE YBHC-RELATED"/>
    <property type="match status" value="1"/>
</dbReference>
<dbReference type="InterPro" id="IPR000070">
    <property type="entry name" value="Pectinesterase_cat"/>
</dbReference>
<evidence type="ECO:0000259" key="7">
    <source>
        <dbReference type="Pfam" id="PF01095"/>
    </source>
</evidence>
<proteinExistence type="inferred from homology"/>
<dbReference type="GO" id="GO:0030599">
    <property type="term" value="F:pectinesterase activity"/>
    <property type="evidence" value="ECO:0007669"/>
    <property type="project" value="UniProtKB-EC"/>
</dbReference>
<feature type="signal peptide" evidence="6">
    <location>
        <begin position="1"/>
        <end position="16"/>
    </location>
</feature>
<keyword evidence="4" id="KW-0378">Hydrolase</keyword>
<dbReference type="GO" id="GO:0042545">
    <property type="term" value="P:cell wall modification"/>
    <property type="evidence" value="ECO:0007669"/>
    <property type="project" value="InterPro"/>
</dbReference>
<dbReference type="Gene3D" id="2.160.20.10">
    <property type="entry name" value="Single-stranded right-handed beta-helix, Pectin lyase-like"/>
    <property type="match status" value="1"/>
</dbReference>
<evidence type="ECO:0000256" key="3">
    <source>
        <dbReference type="ARBA" id="ARBA00013229"/>
    </source>
</evidence>
<dbReference type="GeneID" id="54349566"/>
<evidence type="ECO:0000256" key="4">
    <source>
        <dbReference type="ARBA" id="ARBA00022801"/>
    </source>
</evidence>
<name>A0A6A5RW05_9PLEO</name>
<comment type="pathway">
    <text evidence="1">Glycan metabolism; pectin degradation; 2-dehydro-3-deoxy-D-gluconate from pectin: step 1/5.</text>
</comment>
<evidence type="ECO:0000256" key="1">
    <source>
        <dbReference type="ARBA" id="ARBA00005184"/>
    </source>
</evidence>
<accession>A0A6A5RW05</accession>
<dbReference type="InterPro" id="IPR012334">
    <property type="entry name" value="Pectin_lyas_fold"/>
</dbReference>
<evidence type="ECO:0000256" key="2">
    <source>
        <dbReference type="ARBA" id="ARBA00008891"/>
    </source>
</evidence>
<reference evidence="8" key="1">
    <citation type="journal article" date="2020" name="Stud. Mycol.">
        <title>101 Dothideomycetes genomes: a test case for predicting lifestyles and emergence of pathogens.</title>
        <authorList>
            <person name="Haridas S."/>
            <person name="Albert R."/>
            <person name="Binder M."/>
            <person name="Bloem J."/>
            <person name="Labutti K."/>
            <person name="Salamov A."/>
            <person name="Andreopoulos B."/>
            <person name="Baker S."/>
            <person name="Barry K."/>
            <person name="Bills G."/>
            <person name="Bluhm B."/>
            <person name="Cannon C."/>
            <person name="Castanera R."/>
            <person name="Culley D."/>
            <person name="Daum C."/>
            <person name="Ezra D."/>
            <person name="Gonzalez J."/>
            <person name="Henrissat B."/>
            <person name="Kuo A."/>
            <person name="Liang C."/>
            <person name="Lipzen A."/>
            <person name="Lutzoni F."/>
            <person name="Magnuson J."/>
            <person name="Mondo S."/>
            <person name="Nolan M."/>
            <person name="Ohm R."/>
            <person name="Pangilinan J."/>
            <person name="Park H.-J."/>
            <person name="Ramirez L."/>
            <person name="Alfaro M."/>
            <person name="Sun H."/>
            <person name="Tritt A."/>
            <person name="Yoshinaga Y."/>
            <person name="Zwiers L.-H."/>
            <person name="Turgeon B."/>
            <person name="Goodwin S."/>
            <person name="Spatafora J."/>
            <person name="Crous P."/>
            <person name="Grigoriev I."/>
        </authorList>
    </citation>
    <scope>NUCLEOTIDE SEQUENCE</scope>
    <source>
        <strain evidence="8">CBS 183.55</strain>
    </source>
</reference>
<organism evidence="8 9">
    <name type="scientific">Didymella exigua CBS 183.55</name>
    <dbReference type="NCBI Taxonomy" id="1150837"/>
    <lineage>
        <taxon>Eukaryota</taxon>
        <taxon>Fungi</taxon>
        <taxon>Dikarya</taxon>
        <taxon>Ascomycota</taxon>
        <taxon>Pezizomycotina</taxon>
        <taxon>Dothideomycetes</taxon>
        <taxon>Pleosporomycetidae</taxon>
        <taxon>Pleosporales</taxon>
        <taxon>Pleosporineae</taxon>
        <taxon>Didymellaceae</taxon>
        <taxon>Didymella</taxon>
    </lineage>
</organism>
<gene>
    <name evidence="8" type="ORF">M421DRAFT_418780</name>
</gene>
<evidence type="ECO:0000256" key="6">
    <source>
        <dbReference type="SAM" id="SignalP"/>
    </source>
</evidence>
<dbReference type="Proteomes" id="UP000800082">
    <property type="component" value="Unassembled WGS sequence"/>
</dbReference>
<dbReference type="EC" id="3.1.1.11" evidence="3"/>
<dbReference type="Pfam" id="PF01095">
    <property type="entry name" value="Pectinesterase"/>
    <property type="match status" value="1"/>
</dbReference>
<comment type="similarity">
    <text evidence="2">Belongs to the pectinesterase family.</text>
</comment>
<evidence type="ECO:0000313" key="8">
    <source>
        <dbReference type="EMBL" id="KAF1930466.1"/>
    </source>
</evidence>
<keyword evidence="6" id="KW-0732">Signal</keyword>